<protein>
    <submittedName>
        <fullName evidence="1">Uncharacterized protein</fullName>
    </submittedName>
</protein>
<accession>A0A835A7B3</accession>
<evidence type="ECO:0000313" key="1">
    <source>
        <dbReference type="EMBL" id="KAF8653499.1"/>
    </source>
</evidence>
<keyword evidence="2" id="KW-1185">Reference proteome</keyword>
<dbReference type="EMBL" id="JACEFO010002623">
    <property type="protein sequence ID" value="KAF8653499.1"/>
    <property type="molecule type" value="Genomic_DNA"/>
</dbReference>
<sequence>MMYTISILSATGSILLQEWNKDFCALNIYTAEASTNIFMMNPVDLIGTHVTK</sequence>
<organism evidence="1 2">
    <name type="scientific">Digitaria exilis</name>
    <dbReference type="NCBI Taxonomy" id="1010633"/>
    <lineage>
        <taxon>Eukaryota</taxon>
        <taxon>Viridiplantae</taxon>
        <taxon>Streptophyta</taxon>
        <taxon>Embryophyta</taxon>
        <taxon>Tracheophyta</taxon>
        <taxon>Spermatophyta</taxon>
        <taxon>Magnoliopsida</taxon>
        <taxon>Liliopsida</taxon>
        <taxon>Poales</taxon>
        <taxon>Poaceae</taxon>
        <taxon>PACMAD clade</taxon>
        <taxon>Panicoideae</taxon>
        <taxon>Panicodae</taxon>
        <taxon>Paniceae</taxon>
        <taxon>Anthephorinae</taxon>
        <taxon>Digitaria</taxon>
    </lineage>
</organism>
<proteinExistence type="predicted"/>
<dbReference type="AlphaFoldDB" id="A0A835A7B3"/>
<dbReference type="Proteomes" id="UP000636709">
    <property type="component" value="Unassembled WGS sequence"/>
</dbReference>
<name>A0A835A7B3_9POAL</name>
<comment type="caution">
    <text evidence="1">The sequence shown here is derived from an EMBL/GenBank/DDBJ whole genome shotgun (WGS) entry which is preliminary data.</text>
</comment>
<gene>
    <name evidence="1" type="ORF">HU200_062249</name>
</gene>
<evidence type="ECO:0000313" key="2">
    <source>
        <dbReference type="Proteomes" id="UP000636709"/>
    </source>
</evidence>
<reference evidence="1" key="1">
    <citation type="submission" date="2020-07" db="EMBL/GenBank/DDBJ databases">
        <title>Genome sequence and genetic diversity analysis of an under-domesticated orphan crop, white fonio (Digitaria exilis).</title>
        <authorList>
            <person name="Bennetzen J.L."/>
            <person name="Chen S."/>
            <person name="Ma X."/>
            <person name="Wang X."/>
            <person name="Yssel A.E.J."/>
            <person name="Chaluvadi S.R."/>
            <person name="Johnson M."/>
            <person name="Gangashetty P."/>
            <person name="Hamidou F."/>
            <person name="Sanogo M.D."/>
            <person name="Zwaenepoel A."/>
            <person name="Wallace J."/>
            <person name="Van De Peer Y."/>
            <person name="Van Deynze A."/>
        </authorList>
    </citation>
    <scope>NUCLEOTIDE SEQUENCE</scope>
    <source>
        <tissue evidence="1">Leaves</tissue>
    </source>
</reference>